<comment type="similarity">
    <text evidence="7">Belongs to the UPL family. TOM1/PTR1 subfamily.</text>
</comment>
<keyword evidence="10" id="KW-0812">Transmembrane</keyword>
<feature type="transmembrane region" description="Helical" evidence="10">
    <location>
        <begin position="323"/>
        <end position="350"/>
    </location>
</feature>
<dbReference type="Gene3D" id="3.30.2410.10">
    <property type="entry name" value="Hect, E3 ligase catalytic domain"/>
    <property type="match status" value="1"/>
</dbReference>
<keyword evidence="10" id="KW-1133">Transmembrane helix</keyword>
<evidence type="ECO:0000256" key="10">
    <source>
        <dbReference type="SAM" id="Phobius"/>
    </source>
</evidence>
<dbReference type="FunFam" id="3.30.2410.10:FF:000001">
    <property type="entry name" value="E3 ubiquitin-protein ligase NEDD4-like"/>
    <property type="match status" value="1"/>
</dbReference>
<keyword evidence="10" id="KW-0472">Membrane</keyword>
<evidence type="ECO:0000259" key="11">
    <source>
        <dbReference type="PROSITE" id="PS50237"/>
    </source>
</evidence>
<dbReference type="GO" id="GO:0005737">
    <property type="term" value="C:cytoplasm"/>
    <property type="evidence" value="ECO:0007669"/>
    <property type="project" value="TreeGrafter"/>
</dbReference>
<evidence type="ECO:0000313" key="12">
    <source>
        <dbReference type="EMBL" id="KFG25805.1"/>
    </source>
</evidence>
<dbReference type="Gene3D" id="3.30.2160.10">
    <property type="entry name" value="Hect, E3 ligase catalytic domain"/>
    <property type="match status" value="1"/>
</dbReference>
<feature type="domain" description="HECT" evidence="11">
    <location>
        <begin position="2138"/>
        <end position="2471"/>
    </location>
</feature>
<dbReference type="InterPro" id="IPR035983">
    <property type="entry name" value="Hect_E3_ubiquitin_ligase"/>
</dbReference>
<proteinExistence type="inferred from homology"/>
<sequence>MKIERPTQRRFSQPPEQISNIIERLIDISEEEISGYLRNISEWKYTKSDLIYWMDVLDRFDGILSSIVAEYNLNQYQNKPMHESHIEIVHAIVRFQKLLVENSSNKSIFSSFDVIEPFIYSFELSLAIEALYLVSFFASKVHIQRSIKTSMLLMKMDSLKVLIDRVKDKPQSIYTYYDETTNTCKRVNIKKTLKKGIYTALDKIVPKHELKRFIHAIRLHEQTEQMDKLKIIRMLAFSALVYYSYTDLPIDSEFISRDLPETLAIINSEGYHMREAAVTMIDAIFRMRIRHSSVIAAMNAQSHEGMIMTLLKKVVNEDVPEHFAIAFFNFLSSCFASAPCVSALFSAGIVQYVCNTLRSRPDISYRKRMRLVMGANTFLFTLPVPFTWFISENGIRILSKELLQAVESALGQVKDHDLLMYINSIMKIISQLFKNAGTSEAMRGFLEGEFPRAINLVLFHSEEFTPSILAYLFSAVSDYIHNEPSNLPFIIEAGIFDGFVVCMQKDVPVSADLLMELPNLIEAFFLNSDLIQKIQAENILDKIFTCFEVPGMCNVIMSYDIARTYGIFLENLVRHYPVISSTVKEKIYNTMKTLEGQISQTEPDLMLLLLENLFRMVHRAVYRKTTNNQLITDKGLLNNRIISMLMLIEIPVETDLYTDVMSILMEVFEEDQAYVISYIAKVIDRTMKNKTTPENVEKVKRILLIANYLVFKTDETSKEFVKHCTSKGFLQIIKKISQYFDRVRRESTLGISVSTCESLTNLYYSFTLGILRNIYTTKDSAKHYLKMFSILMEDLLEKAQEVDQIYYTQHMHGLKNYLLLDKDTKTYPHMNYFIVTHDYLIGLNLSGILMQHGKTAILQLKNEEIQMGALKKVVISILEVLSIYTRGIKNLFIPVKESKKKVSEIEEHVLIIIELLMEYIDKGSIDHLLSIIKTAFYITLKKQVTKELEREHEGSPEHKRRSILGSFFISVFLGLPKEETESVLNSDIFTILVKNKKTFKQVYNRGCFDLLRYAAIKESRVFAHLVGSIPKMTEIIGSSKDPALLRLYAMGLVFVAMRDTLKKTSVLSKFTGRISFEETEDPELIEAQGVVILAVTKIRIEYNLNIQMDDPLVYLNRMYSAVERTETKDGIIMLINLLIRRIIESKEAVKETVDTIIKSKHLGKYRMYTTHTTCSNLRSTIFYSVSSFLSYILENFECISAGWEDIRHKIPEETKPAPSPGQISEAALETLSDGLFTKKTKIYSDLNTDIFRTLFMHRAPGKIEQIIRIHSLCLLVTTFPQLLTTLLPGDYEYFLYFIQNHAVYAKSLKQSAVPQEDKTLAYWSGYIIMLIFNHSTCLDIKRYIMQNILLALPASVNSTVIFSELIQETLTMRFSKNAFDENISLVKEMKCLETMIRGAMEIDSRRKDYGNIMEILTKPLEYITRILAVDEKEAFYEEVTQSEEEVYFEDIDEGFMEDFDTDETMDSDQVVYEDTEEHSHEAGEMCSEDDSLTVYTSESNNYENYISDETSEAETEKEHSSAEQSEKTEFLKTLCMPSVSKLLAEEMEIFLGGEKMSFLQKILEGMIISALQEKEPSSTEEGPGASENLQGGHILGTEATEISIEYSYDPNDHDYSSDENDYEYDDDSHYEYDENGSAEDEYDDEESFATGEEIVIGDENGEIPELDEEVLNNLPASILEDTVAQFYQDRISSSTEYRPISLHFLNRLREEVRSVFEEHETRYMETFAGEIVPRREEKKKKPQEIPFIAEREAEASVPMEIVLEFIHTIIQCGNRRNLYRIINNISANKEIRIFAVETLAKIIHQMALESTGNSNGGNSFVSASISSPAHTEAVSPEVIVKRGFEALTYLCTKSSDFTTAFSYDTSLINKILHATNKRTIAESVKLLSTVGDCFNSDRVLAADGIEAERYIGFLEYDMTDDSFRYFCEFVRKTDRFYRAEYLVYLMAGSKKSLEECMHRKEEFNSHVHHKSIIKLVRMVTLINIVGITDEYLKELYALREMPFWEYYFNRILPKEKDSLYASSILPLFKAFIIVHSIQIYVGRKAHSNEFAEIQNESAVYHGVIEREKDLINTFIQADPDLLFHSFAGLQKKILDFDNKRIYFYKKIRGDIQMRTTVPLMVQRGAVFEDTFHQLMRLTGEQVRNAKFNIKFVGEEGVDAGGLTREWYSELSKEMFNPNYALFTPIGSSYQPNHISHINPEHLVYFKFIGRIIGKAVYDEMTVDCHFTRAFYKRVLRIPVDLSDVEALDPEFHRSLVWILENDIENVLEMTFSMEQDRFGITEVIDLKENGRNIPLTNANKREYVELVCGFKLVRVIERQLSAFAEGFFEILDINLLKMFNEKEVELLISGLPEIDVDDWRNNTVYFGYTSESQVIRWYWRAVRNFSMEERAKLLQFATGTSKLPLEGFAGLRCPNGNQKFQIHKASGGSTRLPTAHTCFNQLDIPEYDSYEQLVKSLLFSLEECSSGFGFA</sequence>
<feature type="active site" description="Glycyl thioester intermediate" evidence="8">
    <location>
        <position position="2438"/>
    </location>
</feature>
<dbReference type="PROSITE" id="PS50237">
    <property type="entry name" value="HECT"/>
    <property type="match status" value="1"/>
</dbReference>
<evidence type="ECO:0000256" key="3">
    <source>
        <dbReference type="ARBA" id="ARBA00012485"/>
    </source>
</evidence>
<dbReference type="PANTHER" id="PTHR11254">
    <property type="entry name" value="HECT DOMAIN UBIQUITIN-PROTEIN LIGASE"/>
    <property type="match status" value="1"/>
</dbReference>
<dbReference type="InterPro" id="IPR050409">
    <property type="entry name" value="E3_ubiq-protein_ligase"/>
</dbReference>
<comment type="catalytic activity">
    <reaction evidence="1">
        <text>S-ubiquitinyl-[E2 ubiquitin-conjugating enzyme]-L-cysteine + [acceptor protein]-L-lysine = [E2 ubiquitin-conjugating enzyme]-L-cysteine + N(6)-ubiquitinyl-[acceptor protein]-L-lysine.</text>
        <dbReference type="EC" id="2.3.2.26"/>
    </reaction>
</comment>
<dbReference type="GO" id="GO:0061630">
    <property type="term" value="F:ubiquitin protein ligase activity"/>
    <property type="evidence" value="ECO:0007669"/>
    <property type="project" value="UniProtKB-EC"/>
</dbReference>
<dbReference type="InterPro" id="IPR010314">
    <property type="entry name" value="E3_Ub_ligase_DUF913"/>
</dbReference>
<dbReference type="PANTHER" id="PTHR11254:SF67">
    <property type="entry name" value="E3 UBIQUITIN-PROTEIN LIGASE HUWE1"/>
    <property type="match status" value="1"/>
</dbReference>
<evidence type="ECO:0000256" key="8">
    <source>
        <dbReference type="PROSITE-ProRule" id="PRU00104"/>
    </source>
</evidence>
<evidence type="ECO:0000256" key="6">
    <source>
        <dbReference type="ARBA" id="ARBA00022786"/>
    </source>
</evidence>
<dbReference type="InterPro" id="IPR000569">
    <property type="entry name" value="HECT_dom"/>
</dbReference>
<keyword evidence="13" id="KW-1185">Reference proteome</keyword>
<dbReference type="GO" id="GO:0006511">
    <property type="term" value="P:ubiquitin-dependent protein catabolic process"/>
    <property type="evidence" value="ECO:0007669"/>
    <property type="project" value="TreeGrafter"/>
</dbReference>
<keyword evidence="5" id="KW-0677">Repeat</keyword>
<dbReference type="Pfam" id="PF00632">
    <property type="entry name" value="HECT"/>
    <property type="match status" value="1"/>
</dbReference>
<dbReference type="SUPFAM" id="SSF48371">
    <property type="entry name" value="ARM repeat"/>
    <property type="match status" value="1"/>
</dbReference>
<dbReference type="SUPFAM" id="SSF56204">
    <property type="entry name" value="Hect, E3 ligase catalytic domain"/>
    <property type="match status" value="1"/>
</dbReference>
<dbReference type="SMART" id="SM00119">
    <property type="entry name" value="HECTc"/>
    <property type="match status" value="1"/>
</dbReference>
<feature type="region of interest" description="Disordered" evidence="9">
    <location>
        <begin position="1508"/>
        <end position="1529"/>
    </location>
</feature>
<feature type="compositionally biased region" description="Basic and acidic residues" evidence="9">
    <location>
        <begin position="1514"/>
        <end position="1529"/>
    </location>
</feature>
<reference evidence="12 13" key="1">
    <citation type="journal article" date="2014" name="Genome Announc.">
        <title>Genome Sequence of the Microsporidian Species Nematocida sp1 Strain ERTm6 (ATCC PRA-372).</title>
        <authorList>
            <person name="Bakowski M.A."/>
            <person name="Priest M."/>
            <person name="Young S."/>
            <person name="Cuomo C.A."/>
            <person name="Troemel E.R."/>
        </authorList>
    </citation>
    <scope>NUCLEOTIDE SEQUENCE [LARGE SCALE GENOMIC DNA]</scope>
    <source>
        <strain evidence="12 13">ERTm6</strain>
    </source>
</reference>
<dbReference type="Gene3D" id="3.90.1750.10">
    <property type="entry name" value="Hect, E3 ligase catalytic domains"/>
    <property type="match status" value="1"/>
</dbReference>
<name>A0A086J0Y7_NEMA1</name>
<dbReference type="Proteomes" id="UP000054524">
    <property type="component" value="Unassembled WGS sequence"/>
</dbReference>
<accession>A0A086J0Y7</accession>
<evidence type="ECO:0000256" key="5">
    <source>
        <dbReference type="ARBA" id="ARBA00022737"/>
    </source>
</evidence>
<dbReference type="GeneID" id="77676762"/>
<evidence type="ECO:0000256" key="2">
    <source>
        <dbReference type="ARBA" id="ARBA00004906"/>
    </source>
</evidence>
<dbReference type="InterPro" id="IPR010309">
    <property type="entry name" value="E3_Ub_ligase_DUF908"/>
</dbReference>
<evidence type="ECO:0000256" key="7">
    <source>
        <dbReference type="ARBA" id="ARBA00034494"/>
    </source>
</evidence>
<evidence type="ECO:0000256" key="1">
    <source>
        <dbReference type="ARBA" id="ARBA00000885"/>
    </source>
</evidence>
<evidence type="ECO:0000256" key="4">
    <source>
        <dbReference type="ARBA" id="ARBA00022679"/>
    </source>
</evidence>
<feature type="transmembrane region" description="Helical" evidence="10">
    <location>
        <begin position="371"/>
        <end position="390"/>
    </location>
</feature>
<feature type="region of interest" description="Disordered" evidence="9">
    <location>
        <begin position="1573"/>
        <end position="1593"/>
    </location>
</feature>
<gene>
    <name evidence="12" type="ORF">NESG_01789</name>
</gene>
<dbReference type="FunFam" id="3.30.2160.10:FF:000001">
    <property type="entry name" value="E3 ubiquitin-protein ligase NEDD4-like"/>
    <property type="match status" value="1"/>
</dbReference>
<dbReference type="CDD" id="cd00078">
    <property type="entry name" value="HECTc"/>
    <property type="match status" value="1"/>
</dbReference>
<feature type="compositionally biased region" description="Acidic residues" evidence="9">
    <location>
        <begin position="1633"/>
        <end position="1642"/>
    </location>
</feature>
<feature type="region of interest" description="Disordered" evidence="9">
    <location>
        <begin position="1608"/>
        <end position="1642"/>
    </location>
</feature>
<dbReference type="InterPro" id="IPR016024">
    <property type="entry name" value="ARM-type_fold"/>
</dbReference>
<comment type="caution">
    <text evidence="12">The sequence shown here is derived from an EMBL/GenBank/DDBJ whole genome shotgun (WGS) entry which is preliminary data.</text>
</comment>
<dbReference type="GO" id="GO:0000209">
    <property type="term" value="P:protein polyubiquitination"/>
    <property type="evidence" value="ECO:0007669"/>
    <property type="project" value="TreeGrafter"/>
</dbReference>
<feature type="compositionally biased region" description="Acidic residues" evidence="9">
    <location>
        <begin position="1617"/>
        <end position="1626"/>
    </location>
</feature>
<evidence type="ECO:0000313" key="13">
    <source>
        <dbReference type="Proteomes" id="UP000054524"/>
    </source>
</evidence>
<dbReference type="FunFam" id="3.90.1750.10:FF:000003">
    <property type="entry name" value="E3 ubiquitin-protein ligase UPL1"/>
    <property type="match status" value="1"/>
</dbReference>
<dbReference type="EMBL" id="AKIJ01000004">
    <property type="protein sequence ID" value="KFG25805.1"/>
    <property type="molecule type" value="Genomic_DNA"/>
</dbReference>
<dbReference type="Pfam" id="PF06012">
    <property type="entry name" value="DUF908"/>
    <property type="match status" value="1"/>
</dbReference>
<dbReference type="RefSeq" id="XP_052904360.1">
    <property type="nucleotide sequence ID" value="XM_053049410.1"/>
</dbReference>
<keyword evidence="4" id="KW-0808">Transferase</keyword>
<protein>
    <recommendedName>
        <fullName evidence="3">HECT-type E3 ubiquitin transferase</fullName>
        <ecNumber evidence="3">2.3.2.26</ecNumber>
    </recommendedName>
</protein>
<dbReference type="EC" id="2.3.2.26" evidence="3"/>
<keyword evidence="6 8" id="KW-0833">Ubl conjugation pathway</keyword>
<dbReference type="HOGENOM" id="CLU_000859_0_0_1"/>
<evidence type="ECO:0000256" key="9">
    <source>
        <dbReference type="SAM" id="MobiDB-lite"/>
    </source>
</evidence>
<comment type="pathway">
    <text evidence="2">Protein modification; protein ubiquitination.</text>
</comment>
<organism evidence="12 13">
    <name type="scientific">Nematocida ausubeli (strain ATCC PRA-371 / ERTm2)</name>
    <name type="common">Nematode killer fungus</name>
    <dbReference type="NCBI Taxonomy" id="1913371"/>
    <lineage>
        <taxon>Eukaryota</taxon>
        <taxon>Fungi</taxon>
        <taxon>Fungi incertae sedis</taxon>
        <taxon>Microsporidia</taxon>
        <taxon>Nematocida</taxon>
    </lineage>
</organism>
<dbReference type="Pfam" id="PF06025">
    <property type="entry name" value="DUF913"/>
    <property type="match status" value="1"/>
</dbReference>